<organism evidence="2 3">
    <name type="scientific">Nitrosospira multiformis</name>
    <dbReference type="NCBI Taxonomy" id="1231"/>
    <lineage>
        <taxon>Bacteria</taxon>
        <taxon>Pseudomonadati</taxon>
        <taxon>Pseudomonadota</taxon>
        <taxon>Betaproteobacteria</taxon>
        <taxon>Nitrosomonadales</taxon>
        <taxon>Nitrosomonadaceae</taxon>
        <taxon>Nitrosospira</taxon>
    </lineage>
</organism>
<reference evidence="2 3" key="1">
    <citation type="submission" date="2016-10" db="EMBL/GenBank/DDBJ databases">
        <authorList>
            <person name="Varghese N."/>
            <person name="Submissions S."/>
        </authorList>
    </citation>
    <scope>NUCLEOTIDE SEQUENCE [LARGE SCALE GENOMIC DNA]</scope>
    <source>
        <strain evidence="2 3">Nl1</strain>
    </source>
</reference>
<sequence>MKTKLFMSVVLPATIVFATSAFAEKEERIPWADVPPAVQKTIIDHAGGGKIEEIEKETKTQHVRILHFDSDKIVTVYEAEVEKPDGKEIEIRVDENGKLLKIKHL</sequence>
<dbReference type="RefSeq" id="WP_074632610.1">
    <property type="nucleotide sequence ID" value="NZ_FNKY01000001.1"/>
</dbReference>
<feature type="chain" id="PRO_5047428431" description="PepSY domain-containing protein" evidence="1">
    <location>
        <begin position="24"/>
        <end position="105"/>
    </location>
</feature>
<dbReference type="Proteomes" id="UP000183471">
    <property type="component" value="Unassembled WGS sequence"/>
</dbReference>
<evidence type="ECO:0008006" key="4">
    <source>
        <dbReference type="Google" id="ProtNLM"/>
    </source>
</evidence>
<dbReference type="EMBL" id="FNKY01000001">
    <property type="protein sequence ID" value="SDQ79414.1"/>
    <property type="molecule type" value="Genomic_DNA"/>
</dbReference>
<protein>
    <recommendedName>
        <fullName evidence="4">PepSY domain-containing protein</fullName>
    </recommendedName>
</protein>
<evidence type="ECO:0000313" key="2">
    <source>
        <dbReference type="EMBL" id="SDQ79414.1"/>
    </source>
</evidence>
<name>A0ABY0TII7_9PROT</name>
<dbReference type="Gene3D" id="3.30.505.20">
    <property type="match status" value="1"/>
</dbReference>
<evidence type="ECO:0000256" key="1">
    <source>
        <dbReference type="SAM" id="SignalP"/>
    </source>
</evidence>
<evidence type="ECO:0000313" key="3">
    <source>
        <dbReference type="Proteomes" id="UP000183471"/>
    </source>
</evidence>
<keyword evidence="3" id="KW-1185">Reference proteome</keyword>
<accession>A0ABY0TII7</accession>
<dbReference type="SUPFAM" id="SSF160574">
    <property type="entry name" value="BT0923-like"/>
    <property type="match status" value="1"/>
</dbReference>
<gene>
    <name evidence="2" type="ORF">SAMN05216402_2311</name>
</gene>
<feature type="signal peptide" evidence="1">
    <location>
        <begin position="1"/>
        <end position="23"/>
    </location>
</feature>
<comment type="caution">
    <text evidence="2">The sequence shown here is derived from an EMBL/GenBank/DDBJ whole genome shotgun (WGS) entry which is preliminary data.</text>
</comment>
<proteinExistence type="predicted"/>
<keyword evidence="1" id="KW-0732">Signal</keyword>